<gene>
    <name evidence="2" type="ORF">TRFO_03694</name>
</gene>
<dbReference type="AlphaFoldDB" id="A0A1J4KMC7"/>
<feature type="compositionally biased region" description="Polar residues" evidence="1">
    <location>
        <begin position="276"/>
        <end position="291"/>
    </location>
</feature>
<feature type="region of interest" description="Disordered" evidence="1">
    <location>
        <begin position="258"/>
        <end position="291"/>
    </location>
</feature>
<accession>A0A1J4KMC7</accession>
<proteinExistence type="predicted"/>
<dbReference type="RefSeq" id="XP_068365216.1">
    <property type="nucleotide sequence ID" value="XM_068491459.1"/>
</dbReference>
<dbReference type="EMBL" id="MLAK01000571">
    <property type="protein sequence ID" value="OHT12080.1"/>
    <property type="molecule type" value="Genomic_DNA"/>
</dbReference>
<dbReference type="Proteomes" id="UP000179807">
    <property type="component" value="Unassembled WGS sequence"/>
</dbReference>
<evidence type="ECO:0000256" key="1">
    <source>
        <dbReference type="SAM" id="MobiDB-lite"/>
    </source>
</evidence>
<dbReference type="GeneID" id="94826163"/>
<reference evidence="2" key="1">
    <citation type="submission" date="2016-10" db="EMBL/GenBank/DDBJ databases">
        <authorList>
            <person name="Benchimol M."/>
            <person name="Almeida L.G."/>
            <person name="Vasconcelos A.T."/>
            <person name="Perreira-Neves A."/>
            <person name="Rosa I.A."/>
            <person name="Tasca T."/>
            <person name="Bogo M.R."/>
            <person name="de Souza W."/>
        </authorList>
    </citation>
    <scope>NUCLEOTIDE SEQUENCE [LARGE SCALE GENOMIC DNA]</scope>
    <source>
        <strain evidence="2">K</strain>
    </source>
</reference>
<evidence type="ECO:0000313" key="2">
    <source>
        <dbReference type="EMBL" id="OHT12080.1"/>
    </source>
</evidence>
<evidence type="ECO:0000313" key="3">
    <source>
        <dbReference type="Proteomes" id="UP000179807"/>
    </source>
</evidence>
<protein>
    <submittedName>
        <fullName evidence="2">Uncharacterized protein</fullName>
    </submittedName>
</protein>
<organism evidence="2 3">
    <name type="scientific">Tritrichomonas foetus</name>
    <dbReference type="NCBI Taxonomy" id="1144522"/>
    <lineage>
        <taxon>Eukaryota</taxon>
        <taxon>Metamonada</taxon>
        <taxon>Parabasalia</taxon>
        <taxon>Tritrichomonadida</taxon>
        <taxon>Tritrichomonadidae</taxon>
        <taxon>Tritrichomonas</taxon>
    </lineage>
</organism>
<name>A0A1J4KMC7_9EUKA</name>
<sequence>MKLNRNIRIAKSKPIIKLNPSIEDDEYFNYTKVLKNLKYRDFLIYLINNKCPYHDSLKEELIPCKITREECCNTLKLIFEKYHDNPLIFTTYPIFSITYICGLLNVVTTLEKNLNVTKDAIIFITSFLKDVQVSFQQNGRRNDKEFESVLDFIIPTFLYNASNDSTSSKMTFILYLIEFFGVNILLHHLMNFLETVVEIKSMITRFHLNILNTISERYIIHNGNIKRMRDFALNMIESKNAEQVKILLRTLEESDAYSYSNHDDSRNHDKDEASDELSQQTPISKSSDNNIHSFYSHRRTASCNLKKSNSNYPFVSSPLLLSSSRKNREFPIESLGSLIDKIEHEPNLADEELIQSLNQIRGQLVQQKIFPINHDFRKILDISFGLYNKYDTENVKITDEQTIIFLLISTMNSICDSQQLLHYYLATKSNMISQNKNFIEQCYQHFLKTSNIQNNNFNSNIPFSLVSQNDLQNYLREDVEFAFTCLNH</sequence>
<comment type="caution">
    <text evidence="2">The sequence shown here is derived from an EMBL/GenBank/DDBJ whole genome shotgun (WGS) entry which is preliminary data.</text>
</comment>
<dbReference type="VEuPathDB" id="TrichDB:TRFO_03694"/>
<feature type="compositionally biased region" description="Basic and acidic residues" evidence="1">
    <location>
        <begin position="261"/>
        <end position="271"/>
    </location>
</feature>
<keyword evidence="3" id="KW-1185">Reference proteome</keyword>